<evidence type="ECO:0000313" key="2">
    <source>
        <dbReference type="EMBL" id="MCO6045374.1"/>
    </source>
</evidence>
<dbReference type="AlphaFoldDB" id="A0A9X2JJT4"/>
<feature type="signal peptide" evidence="1">
    <location>
        <begin position="1"/>
        <end position="31"/>
    </location>
</feature>
<evidence type="ECO:0000256" key="1">
    <source>
        <dbReference type="SAM" id="SignalP"/>
    </source>
</evidence>
<evidence type="ECO:0000313" key="3">
    <source>
        <dbReference type="Proteomes" id="UP001155241"/>
    </source>
</evidence>
<evidence type="ECO:0008006" key="4">
    <source>
        <dbReference type="Google" id="ProtNLM"/>
    </source>
</evidence>
<dbReference type="Proteomes" id="UP001155241">
    <property type="component" value="Unassembled WGS sequence"/>
</dbReference>
<feature type="chain" id="PRO_5040927130" description="PEP-CTERM protein-sorting domain-containing protein" evidence="1">
    <location>
        <begin position="32"/>
        <end position="246"/>
    </location>
</feature>
<keyword evidence="3" id="KW-1185">Reference proteome</keyword>
<protein>
    <recommendedName>
        <fullName evidence="4">PEP-CTERM protein-sorting domain-containing protein</fullName>
    </recommendedName>
</protein>
<reference evidence="2" key="1">
    <citation type="submission" date="2022-06" db="EMBL/GenBank/DDBJ databases">
        <title>Aeoliella straminimaris, a novel planctomycete from sediments.</title>
        <authorList>
            <person name="Vitorino I.R."/>
            <person name="Lage O.M."/>
        </authorList>
    </citation>
    <scope>NUCLEOTIDE SEQUENCE</scope>
    <source>
        <strain evidence="2">ICT_H6.2</strain>
    </source>
</reference>
<comment type="caution">
    <text evidence="2">The sequence shown here is derived from an EMBL/GenBank/DDBJ whole genome shotgun (WGS) entry which is preliminary data.</text>
</comment>
<dbReference type="EMBL" id="JAMXLR010000055">
    <property type="protein sequence ID" value="MCO6045374.1"/>
    <property type="molecule type" value="Genomic_DNA"/>
</dbReference>
<accession>A0A9X2JJT4</accession>
<sequence length="246" mass="24779">MLTKANFAVHIGRLTCIALGLGLVLSATAQASLQVSISTGGPLVAQNTNANSGGVVTFSGTQDDVQFVFISGSSNSPGAPPQSTLNISSLDITNNSDSLKSVQVQVSATDFNFPAAGLVTLTSGLGGSVTFSGVNSVIYQTWIDASNTLNGYGGITSGPLSADASGIGNGGSLPQLDGSVNGDLTGTPFSFTGLVTLDLEPGAAVNFATTAVLTPVPEATSLLVWGAMLIPVGLVVRRSYLRKLQA</sequence>
<dbReference type="RefSeq" id="WP_252853489.1">
    <property type="nucleotide sequence ID" value="NZ_JAMXLR010000055.1"/>
</dbReference>
<keyword evidence="1" id="KW-0732">Signal</keyword>
<proteinExistence type="predicted"/>
<name>A0A9X2JJT4_9BACT</name>
<gene>
    <name evidence="2" type="ORF">NG895_15800</name>
</gene>
<organism evidence="2 3">
    <name type="scientific">Aeoliella straminimaris</name>
    <dbReference type="NCBI Taxonomy" id="2954799"/>
    <lineage>
        <taxon>Bacteria</taxon>
        <taxon>Pseudomonadati</taxon>
        <taxon>Planctomycetota</taxon>
        <taxon>Planctomycetia</taxon>
        <taxon>Pirellulales</taxon>
        <taxon>Lacipirellulaceae</taxon>
        <taxon>Aeoliella</taxon>
    </lineage>
</organism>